<evidence type="ECO:0000313" key="1">
    <source>
        <dbReference type="EnsemblMetazoa" id="GPAI017432-PA"/>
    </source>
</evidence>
<dbReference type="AlphaFoldDB" id="A0A1A9ZK84"/>
<reference evidence="2" key="1">
    <citation type="submission" date="2014-03" db="EMBL/GenBank/DDBJ databases">
        <authorList>
            <person name="Aksoy S."/>
            <person name="Warren W."/>
            <person name="Wilson R.K."/>
        </authorList>
    </citation>
    <scope>NUCLEOTIDE SEQUENCE [LARGE SCALE GENOMIC DNA]</scope>
    <source>
        <strain evidence="2">IAEA</strain>
    </source>
</reference>
<organism evidence="1 2">
    <name type="scientific">Glossina pallidipes</name>
    <name type="common">Tsetse fly</name>
    <dbReference type="NCBI Taxonomy" id="7398"/>
    <lineage>
        <taxon>Eukaryota</taxon>
        <taxon>Metazoa</taxon>
        <taxon>Ecdysozoa</taxon>
        <taxon>Arthropoda</taxon>
        <taxon>Hexapoda</taxon>
        <taxon>Insecta</taxon>
        <taxon>Pterygota</taxon>
        <taxon>Neoptera</taxon>
        <taxon>Endopterygota</taxon>
        <taxon>Diptera</taxon>
        <taxon>Brachycera</taxon>
        <taxon>Muscomorpha</taxon>
        <taxon>Hippoboscoidea</taxon>
        <taxon>Glossinidae</taxon>
        <taxon>Glossina</taxon>
    </lineage>
</organism>
<evidence type="ECO:0000313" key="2">
    <source>
        <dbReference type="Proteomes" id="UP000092445"/>
    </source>
</evidence>
<accession>A0A1A9ZK84</accession>
<dbReference type="VEuPathDB" id="VectorBase:GPAI017432"/>
<reference evidence="1" key="2">
    <citation type="submission" date="2020-05" db="UniProtKB">
        <authorList>
            <consortium name="EnsemblMetazoa"/>
        </authorList>
    </citation>
    <scope>IDENTIFICATION</scope>
    <source>
        <strain evidence="1">IAEA</strain>
    </source>
</reference>
<protein>
    <submittedName>
        <fullName evidence="1">Uncharacterized protein</fullName>
    </submittedName>
</protein>
<proteinExistence type="predicted"/>
<name>A0A1A9ZK84_GLOPL</name>
<sequence>MDEESRHGGTINHGKTLKHCHIYDNDMTVIESAKLGKPPISILIAAAGDFTKSNTKRALISCAKPFSSLYHASHSLQYNSSAQPTYWMQAMSPIGIDSSEDSLEYAAAY</sequence>
<keyword evidence="2" id="KW-1185">Reference proteome</keyword>
<dbReference type="EnsemblMetazoa" id="GPAI017432-RA">
    <property type="protein sequence ID" value="GPAI017432-PA"/>
    <property type="gene ID" value="GPAI017432"/>
</dbReference>
<dbReference type="Proteomes" id="UP000092445">
    <property type="component" value="Unassembled WGS sequence"/>
</dbReference>